<comment type="caution">
    <text evidence="2">The sequence shown here is derived from an EMBL/GenBank/DDBJ whole genome shotgun (WGS) entry which is preliminary data.</text>
</comment>
<dbReference type="RefSeq" id="WP_252115046.1">
    <property type="nucleotide sequence ID" value="NZ_JAMSHT010000001.1"/>
</dbReference>
<proteinExistence type="predicted"/>
<protein>
    <submittedName>
        <fullName evidence="2">DUF4242 domain-containing protein</fullName>
    </submittedName>
</protein>
<reference evidence="2" key="1">
    <citation type="submission" date="2022-06" db="EMBL/GenBank/DDBJ databases">
        <title>Sphingomicrobium sedimins sp. nov., a marine bacterium isolated from tidal flat.</title>
        <authorList>
            <person name="Kim C.-H."/>
            <person name="Yoo Y."/>
            <person name="Kim J.-J."/>
        </authorList>
    </citation>
    <scope>NUCLEOTIDE SEQUENCE</scope>
    <source>
        <strain evidence="2">GRR-S6-50</strain>
    </source>
</reference>
<organism evidence="2 3">
    <name type="scientific">Sphingomicrobium sediminis</name>
    <dbReference type="NCBI Taxonomy" id="2950949"/>
    <lineage>
        <taxon>Bacteria</taxon>
        <taxon>Pseudomonadati</taxon>
        <taxon>Pseudomonadota</taxon>
        <taxon>Alphaproteobacteria</taxon>
        <taxon>Sphingomonadales</taxon>
        <taxon>Sphingomonadaceae</taxon>
        <taxon>Sphingomicrobium</taxon>
    </lineage>
</organism>
<evidence type="ECO:0000256" key="1">
    <source>
        <dbReference type="SAM" id="MobiDB-lite"/>
    </source>
</evidence>
<feature type="compositionally biased region" description="Basic and acidic residues" evidence="1">
    <location>
        <begin position="1"/>
        <end position="10"/>
    </location>
</feature>
<dbReference type="Pfam" id="PF14026">
    <property type="entry name" value="SCO4226-like"/>
    <property type="match status" value="1"/>
</dbReference>
<dbReference type="Proteomes" id="UP001155128">
    <property type="component" value="Unassembled WGS sequence"/>
</dbReference>
<dbReference type="Gene3D" id="3.30.70.3090">
    <property type="entry name" value="ORF SCO4226, nickel-binding ferredoxin-like monomer"/>
    <property type="match status" value="1"/>
</dbReference>
<evidence type="ECO:0000313" key="2">
    <source>
        <dbReference type="EMBL" id="MCM8558265.1"/>
    </source>
</evidence>
<dbReference type="InterPro" id="IPR025336">
    <property type="entry name" value="SCO4226-like"/>
</dbReference>
<feature type="region of interest" description="Disordered" evidence="1">
    <location>
        <begin position="1"/>
        <end position="23"/>
    </location>
</feature>
<gene>
    <name evidence="2" type="ORF">NDO55_10595</name>
</gene>
<name>A0A9X2J3P4_9SPHN</name>
<keyword evidence="3" id="KW-1185">Reference proteome</keyword>
<sequence>MPQFVIEREMPGAGNLGPDDLKGASQKSCSVVDRIDGLEWVHSYVTGDKIYCIYNADDAAQIRDHAEQSGFPANSIAEVRNVISPATAEI</sequence>
<accession>A0A9X2J3P4</accession>
<dbReference type="EMBL" id="JAMSHT010000001">
    <property type="protein sequence ID" value="MCM8558265.1"/>
    <property type="molecule type" value="Genomic_DNA"/>
</dbReference>
<dbReference type="AlphaFoldDB" id="A0A9X2J3P4"/>
<evidence type="ECO:0000313" key="3">
    <source>
        <dbReference type="Proteomes" id="UP001155128"/>
    </source>
</evidence>
<dbReference type="InterPro" id="IPR042557">
    <property type="entry name" value="SCO4226"/>
</dbReference>